<evidence type="ECO:0000313" key="6">
    <source>
        <dbReference type="EMBL" id="GKV09500.1"/>
    </source>
</evidence>
<dbReference type="GO" id="GO:0005739">
    <property type="term" value="C:mitochondrion"/>
    <property type="evidence" value="ECO:0007669"/>
    <property type="project" value="TreeGrafter"/>
</dbReference>
<reference evidence="6 7" key="1">
    <citation type="journal article" date="2021" name="Commun. Biol.">
        <title>The genome of Shorea leprosula (Dipterocarpaceae) highlights the ecological relevance of drought in aseasonal tropical rainforests.</title>
        <authorList>
            <person name="Ng K.K.S."/>
            <person name="Kobayashi M.J."/>
            <person name="Fawcett J.A."/>
            <person name="Hatakeyama M."/>
            <person name="Paape T."/>
            <person name="Ng C.H."/>
            <person name="Ang C.C."/>
            <person name="Tnah L.H."/>
            <person name="Lee C.T."/>
            <person name="Nishiyama T."/>
            <person name="Sese J."/>
            <person name="O'Brien M.J."/>
            <person name="Copetti D."/>
            <person name="Mohd Noor M.I."/>
            <person name="Ong R.C."/>
            <person name="Putra M."/>
            <person name="Sireger I.Z."/>
            <person name="Indrioko S."/>
            <person name="Kosugi Y."/>
            <person name="Izuno A."/>
            <person name="Isagi Y."/>
            <person name="Lee S.L."/>
            <person name="Shimizu K.K."/>
        </authorList>
    </citation>
    <scope>NUCLEOTIDE SEQUENCE [LARGE SCALE GENOMIC DNA]</scope>
    <source>
        <strain evidence="6">214</strain>
    </source>
</reference>
<dbReference type="PANTHER" id="PTHR11088">
    <property type="entry name" value="TRNA DIMETHYLALLYLTRANSFERASE"/>
    <property type="match status" value="1"/>
</dbReference>
<evidence type="ECO:0000256" key="2">
    <source>
        <dbReference type="ARBA" id="ARBA00022679"/>
    </source>
</evidence>
<dbReference type="InterPro" id="IPR027417">
    <property type="entry name" value="P-loop_NTPase"/>
</dbReference>
<dbReference type="GO" id="GO:0006400">
    <property type="term" value="P:tRNA modification"/>
    <property type="evidence" value="ECO:0007669"/>
    <property type="project" value="TreeGrafter"/>
</dbReference>
<keyword evidence="7" id="KW-1185">Reference proteome</keyword>
<gene>
    <name evidence="6" type="ORF">SLEP1_g20986</name>
</gene>
<proteinExistence type="inferred from homology"/>
<dbReference type="AlphaFoldDB" id="A0AAV5JBY8"/>
<keyword evidence="4" id="KW-0547">Nucleotide-binding</keyword>
<name>A0AAV5JBY8_9ROSI</name>
<organism evidence="6 7">
    <name type="scientific">Rubroshorea leprosula</name>
    <dbReference type="NCBI Taxonomy" id="152421"/>
    <lineage>
        <taxon>Eukaryota</taxon>
        <taxon>Viridiplantae</taxon>
        <taxon>Streptophyta</taxon>
        <taxon>Embryophyta</taxon>
        <taxon>Tracheophyta</taxon>
        <taxon>Spermatophyta</taxon>
        <taxon>Magnoliopsida</taxon>
        <taxon>eudicotyledons</taxon>
        <taxon>Gunneridae</taxon>
        <taxon>Pentapetalae</taxon>
        <taxon>rosids</taxon>
        <taxon>malvids</taxon>
        <taxon>Malvales</taxon>
        <taxon>Dipterocarpaceae</taxon>
        <taxon>Rubroshorea</taxon>
    </lineage>
</organism>
<dbReference type="EMBL" id="BPVZ01000030">
    <property type="protein sequence ID" value="GKV09500.1"/>
    <property type="molecule type" value="Genomic_DNA"/>
</dbReference>
<accession>A0AAV5JBY8</accession>
<dbReference type="InterPro" id="IPR039657">
    <property type="entry name" value="Dimethylallyltransferase"/>
</dbReference>
<keyword evidence="3" id="KW-0203">Cytokinin biosynthesis</keyword>
<protein>
    <submittedName>
        <fullName evidence="6">Uncharacterized protein</fullName>
    </submittedName>
</protein>
<dbReference type="PANTHER" id="PTHR11088:SF91">
    <property type="entry name" value="ADENYLATE ISOPENTENYLTRANSFERASE 3, CHLOROPLASTIC"/>
    <property type="match status" value="1"/>
</dbReference>
<evidence type="ECO:0000256" key="4">
    <source>
        <dbReference type="ARBA" id="ARBA00022741"/>
    </source>
</evidence>
<evidence type="ECO:0000313" key="7">
    <source>
        <dbReference type="Proteomes" id="UP001054252"/>
    </source>
</evidence>
<comment type="caution">
    <text evidence="6">The sequence shown here is derived from an EMBL/GenBank/DDBJ whole genome shotgun (WGS) entry which is preliminary data.</text>
</comment>
<dbReference type="Gene3D" id="3.40.50.300">
    <property type="entry name" value="P-loop containing nucleotide triphosphate hydrolases"/>
    <property type="match status" value="1"/>
</dbReference>
<evidence type="ECO:0000256" key="3">
    <source>
        <dbReference type="ARBA" id="ARBA00022712"/>
    </source>
</evidence>
<keyword evidence="2" id="KW-0808">Transferase</keyword>
<dbReference type="GO" id="GO:0052381">
    <property type="term" value="F:tRNA dimethylallyltransferase activity"/>
    <property type="evidence" value="ECO:0007669"/>
    <property type="project" value="TreeGrafter"/>
</dbReference>
<dbReference type="GO" id="GO:0005524">
    <property type="term" value="F:ATP binding"/>
    <property type="evidence" value="ECO:0007669"/>
    <property type="project" value="UniProtKB-KW"/>
</dbReference>
<comment type="similarity">
    <text evidence="1">Belongs to the IPP transferase family.</text>
</comment>
<dbReference type="Proteomes" id="UP001054252">
    <property type="component" value="Unassembled WGS sequence"/>
</dbReference>
<dbReference type="GO" id="GO:0009691">
    <property type="term" value="P:cytokinin biosynthetic process"/>
    <property type="evidence" value="ECO:0007669"/>
    <property type="project" value="UniProtKB-KW"/>
</dbReference>
<sequence length="190" mass="21382">MGQTRVGKSRLSIELATLFPVESINSDKIQVHEGLDIVIVTNKITEEERKRVPHHFQLPVIAGDSNSYIEALIDDVDHRFRSKFDPCFLWVEVTTPVLYQYVSERVDRMVKNGMINKVREFSPSAGIKKGDQESDWSSGVQYVLPTGTVSGQRKQSRVAEEPAVDAIVLFFTTASSQGSSSARARPRWTR</sequence>
<evidence type="ECO:0000256" key="1">
    <source>
        <dbReference type="ARBA" id="ARBA00005842"/>
    </source>
</evidence>
<keyword evidence="5" id="KW-0067">ATP-binding</keyword>
<evidence type="ECO:0000256" key="5">
    <source>
        <dbReference type="ARBA" id="ARBA00022840"/>
    </source>
</evidence>